<dbReference type="GO" id="GO:0016881">
    <property type="term" value="F:acid-amino acid ligase activity"/>
    <property type="evidence" value="ECO:0007669"/>
    <property type="project" value="TreeGrafter"/>
</dbReference>
<gene>
    <name evidence="3" type="ORF">MPL3356_150023</name>
</gene>
<evidence type="ECO:0008006" key="5">
    <source>
        <dbReference type="Google" id="ProtNLM"/>
    </source>
</evidence>
<protein>
    <recommendedName>
        <fullName evidence="5">GH3 auxin-responsive promoter</fullName>
    </recommendedName>
</protein>
<dbReference type="Pfam" id="PF23572">
    <property type="entry name" value="GH3_C"/>
    <property type="match status" value="1"/>
</dbReference>
<dbReference type="InterPro" id="IPR055377">
    <property type="entry name" value="GH3_M"/>
</dbReference>
<dbReference type="GO" id="GO:0005737">
    <property type="term" value="C:cytoplasm"/>
    <property type="evidence" value="ECO:0007669"/>
    <property type="project" value="TreeGrafter"/>
</dbReference>
<keyword evidence="4" id="KW-1185">Reference proteome</keyword>
<reference evidence="4" key="1">
    <citation type="submission" date="2014-08" db="EMBL/GenBank/DDBJ databases">
        <authorList>
            <person name="Moulin L."/>
        </authorList>
    </citation>
    <scope>NUCLEOTIDE SEQUENCE [LARGE SCALE GENOMIC DNA]</scope>
</reference>
<name>A0A090DIU1_MESPL</name>
<dbReference type="Proteomes" id="UP000045285">
    <property type="component" value="Unassembled WGS sequence"/>
</dbReference>
<feature type="domain" description="GH3 C-terminal" evidence="2">
    <location>
        <begin position="422"/>
        <end position="518"/>
    </location>
</feature>
<proteinExistence type="predicted"/>
<dbReference type="PANTHER" id="PTHR31901">
    <property type="entry name" value="GH3 DOMAIN-CONTAINING PROTEIN"/>
    <property type="match status" value="1"/>
</dbReference>
<dbReference type="EMBL" id="CCMZ01000007">
    <property type="protein sequence ID" value="CDX13698.1"/>
    <property type="molecule type" value="Genomic_DNA"/>
</dbReference>
<organism evidence="3 4">
    <name type="scientific">Mesorhizobium plurifarium</name>
    <dbReference type="NCBI Taxonomy" id="69974"/>
    <lineage>
        <taxon>Bacteria</taxon>
        <taxon>Pseudomonadati</taxon>
        <taxon>Pseudomonadota</taxon>
        <taxon>Alphaproteobacteria</taxon>
        <taxon>Hyphomicrobiales</taxon>
        <taxon>Phyllobacteriaceae</taxon>
        <taxon>Mesorhizobium</taxon>
    </lineage>
</organism>
<feature type="domain" description="GH3 middle" evidence="1">
    <location>
        <begin position="335"/>
        <end position="400"/>
    </location>
</feature>
<evidence type="ECO:0000313" key="4">
    <source>
        <dbReference type="Proteomes" id="UP000045285"/>
    </source>
</evidence>
<dbReference type="Pfam" id="PF03321">
    <property type="entry name" value="GH3"/>
    <property type="match status" value="1"/>
</dbReference>
<evidence type="ECO:0000259" key="1">
    <source>
        <dbReference type="Pfam" id="PF23571"/>
    </source>
</evidence>
<dbReference type="AlphaFoldDB" id="A0A090DIU1"/>
<sequence>MPKVLAMVADAWARIAGATVATGAQFRAGLGDVEEAQRHSLASLIKANRLTAFGRANRFIDITSAESFRSLVPIGDYATFQPYIDRVIGGEGGVLTAEPVRFFEQTGGSSGGAKNIPYTDTALKSFTDCLYPWLGDLIARRPAVTQGRSYFALSPVGRSLDQRIGAYPLGSPLPFAYFGALRSSLIELSAVPMELRLLADFDTWQRETCLYLLQAEDLALIWVWSPTYLTEILRAMRRDALNLLPTLASRLAISQDRNSVNRRIETLESTLCGSSNDLSAIWPRLDTISCWTDASSKGFAAELQALFPQAFMQSKGLMSTEAAVSFPFGDGPGSVLAAHSGFFEFIDEAGDCRFAWQLEIGRIYRVVVSTGSGLYRYDTHDMVEVVGFSGDTPRLRFCGRAGVTVDMCGEKLSEAFVASCLERICVTSYALLAARTTPRPHYQLLVEADSDNPLDGAIAERLDRALTANPQYEYARRIGQLDFVRLTSIDDLYGRWKRHRMRSGASIAGMKAPVLLREVDSVFLAGLGVAER</sequence>
<dbReference type="InterPro" id="IPR055378">
    <property type="entry name" value="GH3_C"/>
</dbReference>
<accession>A0A090DIU1</accession>
<dbReference type="Pfam" id="PF23571">
    <property type="entry name" value="GH3_M"/>
    <property type="match status" value="1"/>
</dbReference>
<evidence type="ECO:0000313" key="3">
    <source>
        <dbReference type="EMBL" id="CDX13698.1"/>
    </source>
</evidence>
<evidence type="ECO:0000259" key="2">
    <source>
        <dbReference type="Pfam" id="PF23572"/>
    </source>
</evidence>
<dbReference type="InterPro" id="IPR004993">
    <property type="entry name" value="GH3"/>
</dbReference>
<dbReference type="PANTHER" id="PTHR31901:SF9">
    <property type="entry name" value="GH3 DOMAIN-CONTAINING PROTEIN"/>
    <property type="match status" value="1"/>
</dbReference>